<dbReference type="SUPFAM" id="SSF55282">
    <property type="entry name" value="RL5-like"/>
    <property type="match status" value="1"/>
</dbReference>
<evidence type="ECO:0000256" key="5">
    <source>
        <dbReference type="ARBA" id="ARBA00022980"/>
    </source>
</evidence>
<evidence type="ECO:0000256" key="8">
    <source>
        <dbReference type="RuleBase" id="RU003930"/>
    </source>
</evidence>
<name>A0AAF0IAQ4_ODILC</name>
<dbReference type="HAMAP" id="MF_01333_A">
    <property type="entry name" value="Ribosomal_uL5_A"/>
    <property type="match status" value="1"/>
</dbReference>
<keyword evidence="5 7" id="KW-0689">Ribosomal protein</keyword>
<evidence type="ECO:0000256" key="1">
    <source>
        <dbReference type="ARBA" id="ARBA00008553"/>
    </source>
</evidence>
<dbReference type="NCBIfam" id="NF003258">
    <property type="entry name" value="PRK04219.1"/>
    <property type="match status" value="1"/>
</dbReference>
<dbReference type="Proteomes" id="UP000186851">
    <property type="component" value="Chromosome"/>
</dbReference>
<dbReference type="InterPro" id="IPR020929">
    <property type="entry name" value="Ribosomal_uL5_CS"/>
</dbReference>
<reference evidence="11" key="2">
    <citation type="journal article" date="2022" name="Nat. Microbiol.">
        <title>A closed Candidatus Odinarchaeum chromosome exposes Asgard archaeal viruses.</title>
        <authorList>
            <person name="Tamarit D."/>
            <person name="Caceres E.F."/>
            <person name="Krupovic M."/>
            <person name="Nijland R."/>
            <person name="Eme L."/>
            <person name="Robinson N.P."/>
            <person name="Ettema T.J.G."/>
        </authorList>
    </citation>
    <scope>NUCLEOTIDE SEQUENCE</scope>
    <source>
        <strain evidence="11">LCB_4</strain>
    </source>
</reference>
<feature type="domain" description="Large ribosomal subunit protein uL5 N-terminal" evidence="9">
    <location>
        <begin position="13"/>
        <end position="66"/>
    </location>
</feature>
<dbReference type="EMBL" id="CP091871">
    <property type="protein sequence ID" value="WEU39850.1"/>
    <property type="molecule type" value="Genomic_DNA"/>
</dbReference>
<evidence type="ECO:0000256" key="7">
    <source>
        <dbReference type="HAMAP-Rule" id="MF_01333"/>
    </source>
</evidence>
<evidence type="ECO:0000259" key="9">
    <source>
        <dbReference type="Pfam" id="PF00281"/>
    </source>
</evidence>
<dbReference type="GO" id="GO:0000049">
    <property type="term" value="F:tRNA binding"/>
    <property type="evidence" value="ECO:0007669"/>
    <property type="project" value="UniProtKB-UniRule"/>
</dbReference>
<evidence type="ECO:0000256" key="6">
    <source>
        <dbReference type="ARBA" id="ARBA00023274"/>
    </source>
</evidence>
<dbReference type="GO" id="GO:0019843">
    <property type="term" value="F:rRNA binding"/>
    <property type="evidence" value="ECO:0007669"/>
    <property type="project" value="UniProtKB-UniRule"/>
</dbReference>
<dbReference type="InterPro" id="IPR002132">
    <property type="entry name" value="Ribosomal_uL5"/>
</dbReference>
<dbReference type="GO" id="GO:0005840">
    <property type="term" value="C:ribosome"/>
    <property type="evidence" value="ECO:0007669"/>
    <property type="project" value="UniProtKB-KW"/>
</dbReference>
<dbReference type="GO" id="GO:1990904">
    <property type="term" value="C:ribonucleoprotein complex"/>
    <property type="evidence" value="ECO:0007669"/>
    <property type="project" value="UniProtKB-KW"/>
</dbReference>
<dbReference type="FunFam" id="3.30.1440.10:FF:000002">
    <property type="entry name" value="60S ribosomal protein L11"/>
    <property type="match status" value="1"/>
</dbReference>
<keyword evidence="3 7" id="KW-0699">rRNA-binding</keyword>
<keyword evidence="2 7" id="KW-0820">tRNA-binding</keyword>
<keyword evidence="6 7" id="KW-0687">Ribonucleoprotein</keyword>
<dbReference type="InterPro" id="IPR031310">
    <property type="entry name" value="Ribosomal_uL5_N"/>
</dbReference>
<sequence length="179" mass="20305">MSEKEILNDWNSNPMRKPRLASVTINIGVGMSGEKLNKALTVLETVTGQKPVATLAKKSIRDFSIKAGERIGAKVTLRGSKAEEFLKKALDVVEYKLPASHFDQYGNVAFGIKEHIEIPGAEYDPEIGIFGMDVCITIERPGYRIKRRRIFRRKIPLSHRVTREEAMLFMKERFGVKIE</sequence>
<evidence type="ECO:0000256" key="2">
    <source>
        <dbReference type="ARBA" id="ARBA00022555"/>
    </source>
</evidence>
<dbReference type="AlphaFoldDB" id="A0AAF0IAQ4"/>
<dbReference type="PANTHER" id="PTHR11994">
    <property type="entry name" value="60S RIBOSOMAL PROTEIN L11-RELATED"/>
    <property type="match status" value="1"/>
</dbReference>
<accession>A0AAF0IAQ4</accession>
<dbReference type="KEGG" id="oyw:OdinLCB4_005100"/>
<dbReference type="InterPro" id="IPR031309">
    <property type="entry name" value="Ribosomal_uL5_C"/>
</dbReference>
<gene>
    <name evidence="7" type="primary">rpl5</name>
    <name evidence="11" type="ORF">OdinLCB4_005100</name>
</gene>
<comment type="function">
    <text evidence="7">This is 1 of the proteins that bind and probably mediate the attachment of the 5S RNA into the large ribosomal subunit, where it forms part of the central protuberance. In the 70S ribosome it contacts protein S13 of the 30S subunit (bridge B1b), connecting the 2 subunits; this bridge is implicated in subunit movement. May contact the P site tRNA; the 5S rRNA and some of its associated proteins might help stabilize positioning of ribosome-bound tRNAs.</text>
</comment>
<dbReference type="Gene3D" id="3.30.1440.10">
    <property type="match status" value="1"/>
</dbReference>
<keyword evidence="4 7" id="KW-0694">RNA-binding</keyword>
<protein>
    <recommendedName>
        <fullName evidence="7">Large ribosomal subunit protein uL5</fullName>
    </recommendedName>
</protein>
<dbReference type="GO" id="GO:0006412">
    <property type="term" value="P:translation"/>
    <property type="evidence" value="ECO:0007669"/>
    <property type="project" value="UniProtKB-UniRule"/>
</dbReference>
<proteinExistence type="inferred from homology"/>
<organism evidence="11 12">
    <name type="scientific">Odinarchaeota yellowstonii (strain LCB_4)</name>
    <dbReference type="NCBI Taxonomy" id="1841599"/>
    <lineage>
        <taxon>Archaea</taxon>
        <taxon>Promethearchaeati</taxon>
        <taxon>Candidatus Odinarchaeota</taxon>
        <taxon>Candidatus Odinarchaeia</taxon>
        <taxon>Candidatus Odinarchaeales</taxon>
        <taxon>Candidatus Odinarchaeaceae</taxon>
        <taxon>Candidatus Odinarchaeum</taxon>
    </lineage>
</organism>
<evidence type="ECO:0000256" key="3">
    <source>
        <dbReference type="ARBA" id="ARBA00022730"/>
    </source>
</evidence>
<comment type="similarity">
    <text evidence="1 7 8">Belongs to the universal ribosomal protein uL5 family.</text>
</comment>
<dbReference type="InterPro" id="IPR022803">
    <property type="entry name" value="Ribosomal_uL5_dom_sf"/>
</dbReference>
<evidence type="ECO:0000256" key="4">
    <source>
        <dbReference type="ARBA" id="ARBA00022884"/>
    </source>
</evidence>
<dbReference type="PIRSF" id="PIRSF002161">
    <property type="entry name" value="Ribosomal_L5"/>
    <property type="match status" value="1"/>
</dbReference>
<comment type="subunit">
    <text evidence="7">Part of the 50S ribosomal subunit; contacts the 5S rRNA and probably tRNA. Forms a bridge to the 30S subunit in the 70S ribosome.</text>
</comment>
<reference evidence="11" key="1">
    <citation type="journal article" date="2017" name="Nature">
        <title>Asgard archaea illuminate the origin of eukaryotic cellular complexity.</title>
        <authorList>
            <person name="Zaremba-Niedzwiedzka K."/>
            <person name="Caceres E.F."/>
            <person name="Saw J.H."/>
            <person name="Backstrom D."/>
            <person name="Juzokaite L."/>
            <person name="Vancaester E."/>
            <person name="Seitz K.W."/>
            <person name="Anantharaman K."/>
            <person name="Starnawski P."/>
            <person name="Kjeldsen K.U."/>
            <person name="Scott M.B."/>
            <person name="Nunoura T."/>
            <person name="Banfield J.F."/>
            <person name="Schramm A."/>
            <person name="Baker B.J."/>
            <person name="Spang A."/>
            <person name="Ettema T.J.G."/>
        </authorList>
    </citation>
    <scope>NUCLEOTIDE SEQUENCE</scope>
    <source>
        <strain evidence="11">LCB_4</strain>
    </source>
</reference>
<dbReference type="InterPro" id="IPR057266">
    <property type="entry name" value="Ribosomal_uL5_euk/arc-type"/>
</dbReference>
<dbReference type="Pfam" id="PF00281">
    <property type="entry name" value="Ribosomal_L5"/>
    <property type="match status" value="1"/>
</dbReference>
<dbReference type="InterPro" id="IPR022804">
    <property type="entry name" value="Ribosomal_uL5_arc"/>
</dbReference>
<feature type="domain" description="Large ribosomal subunit protein uL5 C-terminal" evidence="10">
    <location>
        <begin position="71"/>
        <end position="168"/>
    </location>
</feature>
<dbReference type="Pfam" id="PF00673">
    <property type="entry name" value="Ribosomal_L5_C"/>
    <property type="match status" value="1"/>
</dbReference>
<evidence type="ECO:0000313" key="12">
    <source>
        <dbReference type="Proteomes" id="UP000186851"/>
    </source>
</evidence>
<dbReference type="PROSITE" id="PS00358">
    <property type="entry name" value="RIBOSOMAL_L5"/>
    <property type="match status" value="1"/>
</dbReference>
<evidence type="ECO:0000259" key="10">
    <source>
        <dbReference type="Pfam" id="PF00673"/>
    </source>
</evidence>
<dbReference type="GO" id="GO:0003735">
    <property type="term" value="F:structural constituent of ribosome"/>
    <property type="evidence" value="ECO:0007669"/>
    <property type="project" value="InterPro"/>
</dbReference>
<evidence type="ECO:0000313" key="11">
    <source>
        <dbReference type="EMBL" id="WEU39850.1"/>
    </source>
</evidence>